<dbReference type="Proteomes" id="UP000766550">
    <property type="component" value="Unassembled WGS sequence"/>
</dbReference>
<protein>
    <recommendedName>
        <fullName evidence="4">Amidinotransferase</fullName>
    </recommendedName>
</protein>
<proteinExistence type="predicted"/>
<organism evidence="2 3">
    <name type="scientific">Haloarcula limicola</name>
    <dbReference type="NCBI Taxonomy" id="1429915"/>
    <lineage>
        <taxon>Archaea</taxon>
        <taxon>Methanobacteriati</taxon>
        <taxon>Methanobacteriota</taxon>
        <taxon>Stenosarchaea group</taxon>
        <taxon>Halobacteria</taxon>
        <taxon>Halobacteriales</taxon>
        <taxon>Haloarculaceae</taxon>
        <taxon>Haloarcula</taxon>
    </lineage>
</organism>
<evidence type="ECO:0008006" key="4">
    <source>
        <dbReference type="Google" id="ProtNLM"/>
    </source>
</evidence>
<gene>
    <name evidence="2" type="ORF">KTS45_14995</name>
</gene>
<dbReference type="SUPFAM" id="SSF55909">
    <property type="entry name" value="Pentein"/>
    <property type="match status" value="1"/>
</dbReference>
<sequence>MDLTEAAAYHGSTYDGRDSPASGDYRGQLETAFLCTLAEEPGDDPDDYQFLESPDAEAFNEQVRTYADRLADHGVETVVEESRHPNAVYSADAYLGFDGDLLLSRMASEVRKPEEPERFAVAHDRGYDPVVPFPSGEHFEISSAIPSPSGLVVGVGKRSTETAARRLASFVDAETTVVGMSDDVQHLMGALRPLPDGRAAIRPAHLDDPDAVAQCYDGVLRFDETEEVTRKQAMNFTIAADETILMPNDTPTTESKLAEQYDVETTAVDEIRKGAGGLACLTGRVN</sequence>
<feature type="region of interest" description="Disordered" evidence="1">
    <location>
        <begin position="1"/>
        <end position="25"/>
    </location>
</feature>
<evidence type="ECO:0000256" key="1">
    <source>
        <dbReference type="SAM" id="MobiDB-lite"/>
    </source>
</evidence>
<evidence type="ECO:0000313" key="2">
    <source>
        <dbReference type="EMBL" id="MBV0925511.1"/>
    </source>
</evidence>
<comment type="caution">
    <text evidence="2">The sequence shown here is derived from an EMBL/GenBank/DDBJ whole genome shotgun (WGS) entry which is preliminary data.</text>
</comment>
<reference evidence="2 3" key="1">
    <citation type="submission" date="2021-06" db="EMBL/GenBank/DDBJ databases">
        <title>New haloarchaea isolates fom saline soil.</title>
        <authorList>
            <person name="Duran-Viseras A."/>
            <person name="Sanchez-Porro C.S."/>
            <person name="Ventosa A."/>
        </authorList>
    </citation>
    <scope>NUCLEOTIDE SEQUENCE [LARGE SCALE GENOMIC DNA]</scope>
    <source>
        <strain evidence="2 3">JCM 183640</strain>
    </source>
</reference>
<name>A0A8J8C4F8_9EURY</name>
<keyword evidence="3" id="KW-1185">Reference proteome</keyword>
<evidence type="ECO:0000313" key="3">
    <source>
        <dbReference type="Proteomes" id="UP000766550"/>
    </source>
</evidence>
<dbReference type="AlphaFoldDB" id="A0A8J8C4F8"/>
<accession>A0A8J8C4F8</accession>
<dbReference type="RefSeq" id="WP_162318334.1">
    <property type="nucleotide sequence ID" value="NZ_JAHQXF010000002.1"/>
</dbReference>
<dbReference type="Gene3D" id="3.75.10.10">
    <property type="entry name" value="L-arginine/glycine Amidinotransferase, Chain A"/>
    <property type="match status" value="1"/>
</dbReference>
<dbReference type="EMBL" id="JAHQXF010000002">
    <property type="protein sequence ID" value="MBV0925511.1"/>
    <property type="molecule type" value="Genomic_DNA"/>
</dbReference>
<dbReference type="OrthoDB" id="372665at2157"/>